<feature type="transmembrane region" description="Helical" evidence="8">
    <location>
        <begin position="280"/>
        <end position="298"/>
    </location>
</feature>
<proteinExistence type="inferred from homology"/>
<dbReference type="EMBL" id="UGKQ01000007">
    <property type="protein sequence ID" value="STS81017.1"/>
    <property type="molecule type" value="Genomic_DNA"/>
</dbReference>
<evidence type="ECO:0000256" key="7">
    <source>
        <dbReference type="ARBA" id="ARBA00023136"/>
    </source>
</evidence>
<protein>
    <submittedName>
        <fullName evidence="9">Iron-enterobactin transporter permease</fullName>
    </submittedName>
</protein>
<evidence type="ECO:0000256" key="4">
    <source>
        <dbReference type="ARBA" id="ARBA00022475"/>
    </source>
</evidence>
<feature type="transmembrane region" description="Helical" evidence="8">
    <location>
        <begin position="195"/>
        <end position="215"/>
    </location>
</feature>
<dbReference type="NCBIfam" id="NF007759">
    <property type="entry name" value="PRK10440.1"/>
    <property type="match status" value="1"/>
</dbReference>
<evidence type="ECO:0000256" key="3">
    <source>
        <dbReference type="ARBA" id="ARBA00022448"/>
    </source>
</evidence>
<feature type="transmembrane region" description="Helical" evidence="8">
    <location>
        <begin position="136"/>
        <end position="156"/>
    </location>
</feature>
<dbReference type="InterPro" id="IPR000522">
    <property type="entry name" value="ABC_transptr_permease_BtuC"/>
</dbReference>
<keyword evidence="4" id="KW-1003">Cell membrane</keyword>
<keyword evidence="6 8" id="KW-1133">Transmembrane helix</keyword>
<dbReference type="AlphaFoldDB" id="A0A377TT09"/>
<comment type="similarity">
    <text evidence="2">Belongs to the binding-protein-dependent transport system permease family. FecCD subfamily.</text>
</comment>
<dbReference type="PANTHER" id="PTHR30472:SF24">
    <property type="entry name" value="FERRIC ENTEROBACTIN TRANSPORT SYSTEM PERMEASE PROTEIN FEPG"/>
    <property type="match status" value="1"/>
</dbReference>
<evidence type="ECO:0000256" key="1">
    <source>
        <dbReference type="ARBA" id="ARBA00004651"/>
    </source>
</evidence>
<evidence type="ECO:0000256" key="8">
    <source>
        <dbReference type="SAM" id="Phobius"/>
    </source>
</evidence>
<feature type="transmembrane region" description="Helical" evidence="8">
    <location>
        <begin position="423"/>
        <end position="450"/>
    </location>
</feature>
<feature type="transmembrane region" description="Helical" evidence="8">
    <location>
        <begin position="490"/>
        <end position="511"/>
    </location>
</feature>
<gene>
    <name evidence="9" type="primary">fepG</name>
    <name evidence="9" type="ORF">NCTC9140_02735</name>
</gene>
<feature type="transmembrane region" description="Helical" evidence="8">
    <location>
        <begin position="91"/>
        <end position="116"/>
    </location>
</feature>
<feature type="transmembrane region" description="Helical" evidence="8">
    <location>
        <begin position="250"/>
        <end position="268"/>
    </location>
</feature>
<evidence type="ECO:0000256" key="6">
    <source>
        <dbReference type="ARBA" id="ARBA00022989"/>
    </source>
</evidence>
<feature type="transmembrane region" description="Helical" evidence="8">
    <location>
        <begin position="332"/>
        <end position="354"/>
    </location>
</feature>
<dbReference type="CDD" id="cd06550">
    <property type="entry name" value="TM_ABC_iron-siderophores_like"/>
    <property type="match status" value="2"/>
</dbReference>
<dbReference type="GO" id="GO:0022857">
    <property type="term" value="F:transmembrane transporter activity"/>
    <property type="evidence" value="ECO:0007669"/>
    <property type="project" value="InterPro"/>
</dbReference>
<keyword evidence="3" id="KW-0813">Transport</keyword>
<dbReference type="FunFam" id="1.10.3470.10:FF:000001">
    <property type="entry name" value="Vitamin B12 ABC transporter permease BtuC"/>
    <property type="match status" value="1"/>
</dbReference>
<feature type="transmembrane region" description="Helical" evidence="8">
    <location>
        <begin position="304"/>
        <end position="325"/>
    </location>
</feature>
<feature type="transmembrane region" description="Helical" evidence="8">
    <location>
        <begin position="50"/>
        <end position="70"/>
    </location>
</feature>
<evidence type="ECO:0000256" key="5">
    <source>
        <dbReference type="ARBA" id="ARBA00022692"/>
    </source>
</evidence>
<keyword evidence="5 8" id="KW-0812">Transmembrane</keyword>
<dbReference type="Proteomes" id="UP000254938">
    <property type="component" value="Unassembled WGS sequence"/>
</dbReference>
<evidence type="ECO:0000256" key="2">
    <source>
        <dbReference type="ARBA" id="ARBA00007935"/>
    </source>
</evidence>
<comment type="subcellular location">
    <subcellularLocation>
        <location evidence="1">Cell membrane</location>
        <topology evidence="1">Multi-pass membrane protein</topology>
    </subcellularLocation>
</comment>
<dbReference type="Pfam" id="PF01032">
    <property type="entry name" value="FecCD"/>
    <property type="match status" value="2"/>
</dbReference>
<dbReference type="InterPro" id="IPR037294">
    <property type="entry name" value="ABC_BtuC-like"/>
</dbReference>
<dbReference type="PANTHER" id="PTHR30472">
    <property type="entry name" value="FERRIC ENTEROBACTIN TRANSPORT SYSTEM PERMEASE PROTEIN"/>
    <property type="match status" value="1"/>
</dbReference>
<organism evidence="9 10">
    <name type="scientific">Klebsiella pneumoniae</name>
    <dbReference type="NCBI Taxonomy" id="573"/>
    <lineage>
        <taxon>Bacteria</taxon>
        <taxon>Pseudomonadati</taxon>
        <taxon>Pseudomonadota</taxon>
        <taxon>Gammaproteobacteria</taxon>
        <taxon>Enterobacterales</taxon>
        <taxon>Enterobacteriaceae</taxon>
        <taxon>Klebsiella/Raoultella group</taxon>
        <taxon>Klebsiella</taxon>
        <taxon>Klebsiella pneumoniae complex</taxon>
    </lineage>
</organism>
<dbReference type="SUPFAM" id="SSF81345">
    <property type="entry name" value="ABC transporter involved in vitamin B12 uptake, BtuC"/>
    <property type="match status" value="2"/>
</dbReference>
<dbReference type="GO" id="GO:0033214">
    <property type="term" value="P:siderophore-iron import into cell"/>
    <property type="evidence" value="ECO:0007669"/>
    <property type="project" value="TreeGrafter"/>
</dbReference>
<keyword evidence="7 8" id="KW-0472">Membrane</keyword>
<sequence>MRLTLAGVALAAVLEGLSNGIALLNPDVYDQLRFWQAGSLDIRTLQTLKIVLLPVVVAGIAALLLSRALNSLSLGNDTATALGSRVARTQLIGLIVITVLCGSATAVVGPIAFIGLMMPHMARWLVGADHRWSLPVTLLATPALLLFADVIGRLLVPGELRVSVVSAFLGAPVLNLAGAPPAAGRWPVIAPSRRLIASCLLLMAASLLISLLGLAQGPVPLTIDQVFSALFGDAPRNVAMVVNEWRLPRVLMALLIGAALGVSGAIFQSLTRNPLGSPDVMGFNTGAWSGVLVAMVLFGQNLTAIALAAMAGGVLTSLVVWLLAWRNGIETFRLIIIGIGVRAMLVAFNTWLLLRASLETALSAGLWNAGSLNGLTWGKTWPSAPLILLMLVGSALLVRRMRLLEMGDDTACALGVQVERSRLLLMLVAVVLTAASTALAGPISFIALVAPHIARRLSGTARWGLTQSALCGALLLALADYGAQRLFMPWQLPVGVLTVSLGGIYLIALLIQESRKK</sequence>
<name>A0A377TT09_KLEPN</name>
<dbReference type="GO" id="GO:0005886">
    <property type="term" value="C:plasma membrane"/>
    <property type="evidence" value="ECO:0007669"/>
    <property type="project" value="UniProtKB-SubCell"/>
</dbReference>
<reference evidence="9 10" key="1">
    <citation type="submission" date="2018-06" db="EMBL/GenBank/DDBJ databases">
        <authorList>
            <consortium name="Pathogen Informatics"/>
            <person name="Doyle S."/>
        </authorList>
    </citation>
    <scope>NUCLEOTIDE SEQUENCE [LARGE SCALE GENOMIC DNA]</scope>
    <source>
        <strain evidence="9 10">NCTC9140</strain>
    </source>
</reference>
<evidence type="ECO:0000313" key="10">
    <source>
        <dbReference type="Proteomes" id="UP000254938"/>
    </source>
</evidence>
<evidence type="ECO:0000313" key="9">
    <source>
        <dbReference type="EMBL" id="STS81017.1"/>
    </source>
</evidence>
<accession>A0A377TT09</accession>
<dbReference type="Gene3D" id="1.10.3470.10">
    <property type="entry name" value="ABC transporter involved in vitamin B12 uptake, BtuC"/>
    <property type="match status" value="2"/>
</dbReference>
<feature type="transmembrane region" description="Helical" evidence="8">
    <location>
        <begin position="380"/>
        <end position="398"/>
    </location>
</feature>